<dbReference type="EMBL" id="MCGT01000001">
    <property type="protein sequence ID" value="ORX62745.1"/>
    <property type="molecule type" value="Genomic_DNA"/>
</dbReference>
<dbReference type="Proteomes" id="UP000242146">
    <property type="component" value="Unassembled WGS sequence"/>
</dbReference>
<feature type="transmembrane region" description="Helical" evidence="10">
    <location>
        <begin position="362"/>
        <end position="381"/>
    </location>
</feature>
<name>A0A1X2GXI1_9FUNG</name>
<keyword evidence="6 10" id="KW-0812">Transmembrane</keyword>
<protein>
    <recommendedName>
        <fullName evidence="3">1,3-beta-glucan synthase</fullName>
        <ecNumber evidence="3">2.4.1.34</ecNumber>
    </recommendedName>
</protein>
<comment type="catalytic activity">
    <reaction evidence="9">
        <text>[(1-&gt;3)-beta-D-glucosyl](n) + UDP-alpha-D-glucose = [(1-&gt;3)-beta-D-glucosyl](n+1) + UDP + H(+)</text>
        <dbReference type="Rhea" id="RHEA:21476"/>
        <dbReference type="Rhea" id="RHEA-COMP:11146"/>
        <dbReference type="Rhea" id="RHEA-COMP:14303"/>
        <dbReference type="ChEBI" id="CHEBI:15378"/>
        <dbReference type="ChEBI" id="CHEBI:37671"/>
        <dbReference type="ChEBI" id="CHEBI:58223"/>
        <dbReference type="ChEBI" id="CHEBI:58885"/>
        <dbReference type="EC" id="2.4.1.34"/>
    </reaction>
</comment>
<proteinExistence type="inferred from homology"/>
<feature type="transmembrane region" description="Helical" evidence="10">
    <location>
        <begin position="1147"/>
        <end position="1170"/>
    </location>
</feature>
<dbReference type="GO" id="GO:0000148">
    <property type="term" value="C:1,3-beta-D-glucan synthase complex"/>
    <property type="evidence" value="ECO:0007669"/>
    <property type="project" value="InterPro"/>
</dbReference>
<evidence type="ECO:0000256" key="4">
    <source>
        <dbReference type="ARBA" id="ARBA00022676"/>
    </source>
</evidence>
<evidence type="ECO:0000256" key="6">
    <source>
        <dbReference type="ARBA" id="ARBA00022692"/>
    </source>
</evidence>
<evidence type="ECO:0000256" key="2">
    <source>
        <dbReference type="ARBA" id="ARBA00009040"/>
    </source>
</evidence>
<dbReference type="Pfam" id="PF23605">
    <property type="entry name" value="FKS1_dom2"/>
    <property type="match status" value="1"/>
</dbReference>
<dbReference type="GO" id="GO:0003843">
    <property type="term" value="F:1,3-beta-D-glucan synthase activity"/>
    <property type="evidence" value="ECO:0007669"/>
    <property type="project" value="UniProtKB-EC"/>
</dbReference>
<feature type="transmembrane region" description="Helical" evidence="10">
    <location>
        <begin position="1313"/>
        <end position="1331"/>
    </location>
</feature>
<dbReference type="Pfam" id="PF14288">
    <property type="entry name" value="FKS1_dom1"/>
    <property type="match status" value="1"/>
</dbReference>
<evidence type="ECO:0000256" key="7">
    <source>
        <dbReference type="ARBA" id="ARBA00022989"/>
    </source>
</evidence>
<evidence type="ECO:0000256" key="1">
    <source>
        <dbReference type="ARBA" id="ARBA00004141"/>
    </source>
</evidence>
<dbReference type="GO" id="GO:0051278">
    <property type="term" value="P:fungal-type cell wall polysaccharide biosynthetic process"/>
    <property type="evidence" value="ECO:0007669"/>
    <property type="project" value="TreeGrafter"/>
</dbReference>
<evidence type="ECO:0000313" key="13">
    <source>
        <dbReference type="Proteomes" id="UP000242146"/>
    </source>
</evidence>
<feature type="transmembrane region" description="Helical" evidence="10">
    <location>
        <begin position="1405"/>
        <end position="1434"/>
    </location>
</feature>
<dbReference type="GO" id="GO:0005886">
    <property type="term" value="C:plasma membrane"/>
    <property type="evidence" value="ECO:0007669"/>
    <property type="project" value="TreeGrafter"/>
</dbReference>
<dbReference type="SMART" id="SM01205">
    <property type="entry name" value="FKS1_dom1"/>
    <property type="match status" value="1"/>
</dbReference>
<dbReference type="STRING" id="101127.A0A1X2GXI1"/>
<feature type="domain" description="1,3-beta-glucan synthase component FKS1-like" evidence="11">
    <location>
        <begin position="130"/>
        <end position="240"/>
    </location>
</feature>
<feature type="transmembrane region" description="Helical" evidence="10">
    <location>
        <begin position="1285"/>
        <end position="1307"/>
    </location>
</feature>
<dbReference type="InterPro" id="IPR056261">
    <property type="entry name" value="FKS1-like_dom2"/>
</dbReference>
<evidence type="ECO:0000313" key="12">
    <source>
        <dbReference type="EMBL" id="ORX62745.1"/>
    </source>
</evidence>
<dbReference type="InterPro" id="IPR026899">
    <property type="entry name" value="FKS1-like_dom1"/>
</dbReference>
<keyword evidence="8 10" id="KW-0472">Membrane</keyword>
<keyword evidence="4" id="KW-0328">Glycosyltransferase</keyword>
<reference evidence="12 13" key="1">
    <citation type="submission" date="2016-07" db="EMBL/GenBank/DDBJ databases">
        <title>Pervasive Adenine N6-methylation of Active Genes in Fungi.</title>
        <authorList>
            <consortium name="DOE Joint Genome Institute"/>
            <person name="Mondo S.J."/>
            <person name="Dannebaum R.O."/>
            <person name="Kuo R.C."/>
            <person name="Labutti K."/>
            <person name="Haridas S."/>
            <person name="Kuo A."/>
            <person name="Salamov A."/>
            <person name="Ahrendt S.R."/>
            <person name="Lipzen A."/>
            <person name="Sullivan W."/>
            <person name="Andreopoulos W.B."/>
            <person name="Clum A."/>
            <person name="Lindquist E."/>
            <person name="Daum C."/>
            <person name="Ramamoorthy G.K."/>
            <person name="Gryganskyi A."/>
            <person name="Culley D."/>
            <person name="Magnuson J.K."/>
            <person name="James T.Y."/>
            <person name="O'Malley M.A."/>
            <person name="Stajich J.E."/>
            <person name="Spatafora J.W."/>
            <person name="Visel A."/>
            <person name="Grigoriev I.V."/>
        </authorList>
    </citation>
    <scope>NUCLEOTIDE SEQUENCE [LARGE SCALE GENOMIC DNA]</scope>
    <source>
        <strain evidence="12 13">NRRL 3301</strain>
    </source>
</reference>
<keyword evidence="5" id="KW-0808">Transferase</keyword>
<feature type="transmembrane region" description="Helical" evidence="10">
    <location>
        <begin position="387"/>
        <end position="410"/>
    </location>
</feature>
<dbReference type="GO" id="GO:0006075">
    <property type="term" value="P:(1-&gt;3)-beta-D-glucan biosynthetic process"/>
    <property type="evidence" value="ECO:0007669"/>
    <property type="project" value="InterPro"/>
</dbReference>
<dbReference type="PANTHER" id="PTHR12741:SF48">
    <property type="entry name" value="1,3-BETA-GLUCAN SYNTHASE COMPONENT FKS1-RELATED"/>
    <property type="match status" value="1"/>
</dbReference>
<feature type="transmembrane region" description="Helical" evidence="10">
    <location>
        <begin position="278"/>
        <end position="299"/>
    </location>
</feature>
<comment type="subcellular location">
    <subcellularLocation>
        <location evidence="1">Membrane</location>
        <topology evidence="1">Multi-pass membrane protein</topology>
    </subcellularLocation>
</comment>
<evidence type="ECO:0000256" key="10">
    <source>
        <dbReference type="SAM" id="Phobius"/>
    </source>
</evidence>
<feature type="transmembrane region" description="Helical" evidence="10">
    <location>
        <begin position="319"/>
        <end position="342"/>
    </location>
</feature>
<dbReference type="InterPro" id="IPR003440">
    <property type="entry name" value="Glyco_trans_48_dom"/>
</dbReference>
<feature type="transmembrane region" description="Helical" evidence="10">
    <location>
        <begin position="1343"/>
        <end position="1362"/>
    </location>
</feature>
<feature type="transmembrane region" description="Helical" evidence="10">
    <location>
        <begin position="1455"/>
        <end position="1479"/>
    </location>
</feature>
<evidence type="ECO:0000256" key="5">
    <source>
        <dbReference type="ARBA" id="ARBA00022679"/>
    </source>
</evidence>
<evidence type="ECO:0000256" key="8">
    <source>
        <dbReference type="ARBA" id="ARBA00023136"/>
    </source>
</evidence>
<dbReference type="Pfam" id="PF02364">
    <property type="entry name" value="Glucan_synthase"/>
    <property type="match status" value="1"/>
</dbReference>
<evidence type="ECO:0000259" key="11">
    <source>
        <dbReference type="SMART" id="SM01205"/>
    </source>
</evidence>
<accession>A0A1X2GXI1</accession>
<dbReference type="PANTHER" id="PTHR12741">
    <property type="entry name" value="LYST-INTERACTING PROTEIN LIP5 DOPAMINE RESPONSIVE PROTEIN DRG-1"/>
    <property type="match status" value="1"/>
</dbReference>
<dbReference type="EC" id="2.4.1.34" evidence="3"/>
<organism evidence="12 13">
    <name type="scientific">Hesseltinella vesiculosa</name>
    <dbReference type="NCBI Taxonomy" id="101127"/>
    <lineage>
        <taxon>Eukaryota</taxon>
        <taxon>Fungi</taxon>
        <taxon>Fungi incertae sedis</taxon>
        <taxon>Mucoromycota</taxon>
        <taxon>Mucoromycotina</taxon>
        <taxon>Mucoromycetes</taxon>
        <taxon>Mucorales</taxon>
        <taxon>Cunninghamellaceae</taxon>
        <taxon>Hesseltinella</taxon>
    </lineage>
</organism>
<keyword evidence="7 10" id="KW-1133">Transmembrane helix</keyword>
<feature type="transmembrane region" description="Helical" evidence="10">
    <location>
        <begin position="1198"/>
        <end position="1215"/>
    </location>
</feature>
<dbReference type="OrthoDB" id="1880850at2759"/>
<evidence type="ECO:0000256" key="9">
    <source>
        <dbReference type="ARBA" id="ARBA00047777"/>
    </source>
</evidence>
<gene>
    <name evidence="12" type="ORF">DM01DRAFT_1387673</name>
</gene>
<comment type="caution">
    <text evidence="12">The sequence shown here is derived from an EMBL/GenBank/DDBJ whole genome shotgun (WGS) entry which is preliminary data.</text>
</comment>
<keyword evidence="13" id="KW-1185">Reference proteome</keyword>
<evidence type="ECO:0000256" key="3">
    <source>
        <dbReference type="ARBA" id="ARBA00012589"/>
    </source>
</evidence>
<comment type="similarity">
    <text evidence="2">Belongs to the glycosyltransferase 48 family.</text>
</comment>
<sequence length="1497" mass="172696">MFNTTSNHQRYPNWHVDHVPVPLTQAALIFQYFEHHYGFQHDNVCNIFDHLLTLLDSRAARMTPAKALRSLHADYIGGEHANYRIWYFAAQLDLDTNRSSHLRSNASAADQLMNQANKDWQALMVSMSDQQRLEQLALYLLIWGEAATLRYMPELLCFLFRLANDRRDILRPYSPPAPPNAFLDHIVTPLYHFARGQTYHLVHGQYIRRERDHNKIIGYDDMNQLFWDRRAIAKLKLRSESSLSIFLKDIPSAERYDKLPVIDWDAAFHKTFYETRSWLHLFTNFSRFWVLHLATFWYYMTANMNFLYYDARLKGKSPLPLKLSVVGLGGLVAIAVIIIATLAEFKYLPRHSPVSKILSTRLAILSFLAALHAGASFYIIYYDNHSLLALIISCCQLGLGAIVTLVLAIVPSGHLFRFGRHHRHLATQAFTAHFSQLQGDDRFMSVLLWLCVFVCKFLETYFFQALSFSEAVETMATARLHGCRPDPWMKDWLCVLMPKISTILMFMVELLLFFLDTYLWYVIWNTVFSVSQAMRLGISIMTSWRTMFARLPEHMYEKITTAADPLKKMACSQLWNAIIISMYREHLLSINNLQWLMYKGNPDQRGSTRGLSAPAIFDLNNKDITKESCFPTNSEAERRLSFFAQSLASEVPAPYSVPDLPTFTVFTPHYAEKMLLSLREIIREEDSTTRVTLLEYLKRLHHAEWLHFVKDTKFLAEEEEDHPASGYKHDKDDLPFYCIGFKSSAPEYTLRTRVWASLRAQTLYRTVSGFMNYARALKILHRIEHPELSEMDQPQDTEARLDRLAHHKFRFLVAMQRYARFTDEENDNCEYLLSEFPHLEIAYIEEVAQSSLKASQRRQVDAHLNPGTIDNGPVFFSCLIDGSCAKLPNGRRKPKCRIRLPGNPILGDGKSDNQNHAIIFARGEYLQLVDANQDNYLEEALKIRSIFREFEPEDSMPKDADGSSSSLHARTHDLIDDYAMYALSGPKPSAAPVAIVGAREYIFSENIGVLGDIAAGKEQTFGTLTQRIMAKIGGRLHYGHPDFLNAVFMTSRGGVSKAQRGLHLNEDIYAGMNALSRGGRIKHSEYLQCGKGRDLGFCSILNFTTKIGTGTGEQLLSREYYYLGTQLPLDRFLTFYYAHPGFHMNNIMIIFSIQLFLFCMTAVGTIALAFPSTNCVLSLTNTVTCLDVSPVYDWLRRSILSIFMVFFISFLPLFLQELTEKGTARSVLRLVKQFVSLSPLFEVFVTQIYANAVLSNLSFGGARYIATGRGFATSRLSFVQLYARFANASLYFGARTMFILLFVSLMVWFPHLIYFWATVASLVFSPFIFNPHQFVLSEFILDYRRFLCWFIHGNAFVAIFITRELPNDDCNRAWWNGRWKKLGRYALREYVVKIMEMSVFTTDFVLGHLILFVLFPVTWIPFIDRLHSIILFWLRPSKQIRPSILSTKQQQERTRMVLLFGPLFVFMFLLFASCVFVPLHFFKPRLATYAFTFDRYF</sequence>